<gene>
    <name evidence="5" type="ORF">TrCOL_g8889</name>
</gene>
<evidence type="ECO:0000313" key="6">
    <source>
        <dbReference type="Proteomes" id="UP001165065"/>
    </source>
</evidence>
<accession>A0A9W7GLK8</accession>
<evidence type="ECO:0000313" key="5">
    <source>
        <dbReference type="EMBL" id="GMI47956.1"/>
    </source>
</evidence>
<evidence type="ECO:0000259" key="4">
    <source>
        <dbReference type="Pfam" id="PF04755"/>
    </source>
</evidence>
<dbReference type="InterPro" id="IPR039633">
    <property type="entry name" value="PAP"/>
</dbReference>
<name>A0A9W7GLK8_9STRA</name>
<dbReference type="InterPro" id="IPR006843">
    <property type="entry name" value="PAP/fibrillin_dom"/>
</dbReference>
<comment type="subcellular location">
    <subcellularLocation>
        <location evidence="1">Plastid</location>
    </subcellularLocation>
</comment>
<keyword evidence="3" id="KW-0732">Signal</keyword>
<proteinExistence type="predicted"/>
<evidence type="ECO:0000256" key="2">
    <source>
        <dbReference type="ARBA" id="ARBA00022640"/>
    </source>
</evidence>
<dbReference type="Proteomes" id="UP001165065">
    <property type="component" value="Unassembled WGS sequence"/>
</dbReference>
<feature type="signal peptide" evidence="3">
    <location>
        <begin position="1"/>
        <end position="17"/>
    </location>
</feature>
<dbReference type="OrthoDB" id="189024at2759"/>
<comment type="caution">
    <text evidence="5">The sequence shown here is derived from an EMBL/GenBank/DDBJ whole genome shotgun (WGS) entry which is preliminary data.</text>
</comment>
<feature type="domain" description="Plastid lipid-associated protein/fibrillin conserved" evidence="4">
    <location>
        <begin position="82"/>
        <end position="256"/>
    </location>
</feature>
<sequence length="269" mass="29277">MKLNTLVTSLLIGCVASFGVSSPRRVVSTELHSTAMSSTTMSSGAVNYRKLKASGYMADFDPVASGGFNRVFKLSEDPKAYLMEALRSSYSGTSGIESATASTAMDVKTCMDLLAGESKGYDSEKVAGDWVLVYSQNSKKSPSLQKLIGKSEKIGRAFSNFDTSSFTFDNLSYTKRGNGVLKATVEYQPTGEGFSKSESGEITVRRIKADITDVSFKYKSLPTLPIPLKKKGGYLDFLYLDDDLRITKGNRGGVFVHVRKEMIDSWGLS</sequence>
<dbReference type="PANTHER" id="PTHR31906">
    <property type="entry name" value="PLASTID-LIPID-ASSOCIATED PROTEIN 4, CHLOROPLASTIC-RELATED"/>
    <property type="match status" value="1"/>
</dbReference>
<feature type="chain" id="PRO_5040901859" description="Plastid lipid-associated protein/fibrillin conserved domain-containing protein" evidence="3">
    <location>
        <begin position="18"/>
        <end position="269"/>
    </location>
</feature>
<dbReference type="Pfam" id="PF04755">
    <property type="entry name" value="PAP_fibrillin"/>
    <property type="match status" value="1"/>
</dbReference>
<keyword evidence="2" id="KW-0934">Plastid</keyword>
<protein>
    <recommendedName>
        <fullName evidence="4">Plastid lipid-associated protein/fibrillin conserved domain-containing protein</fullName>
    </recommendedName>
</protein>
<keyword evidence="6" id="KW-1185">Reference proteome</keyword>
<organism evidence="5 6">
    <name type="scientific">Triparma columacea</name>
    <dbReference type="NCBI Taxonomy" id="722753"/>
    <lineage>
        <taxon>Eukaryota</taxon>
        <taxon>Sar</taxon>
        <taxon>Stramenopiles</taxon>
        <taxon>Ochrophyta</taxon>
        <taxon>Bolidophyceae</taxon>
        <taxon>Parmales</taxon>
        <taxon>Triparmaceae</taxon>
        <taxon>Triparma</taxon>
    </lineage>
</organism>
<dbReference type="EMBL" id="BRYA01000366">
    <property type="protein sequence ID" value="GMI47956.1"/>
    <property type="molecule type" value="Genomic_DNA"/>
</dbReference>
<evidence type="ECO:0000256" key="3">
    <source>
        <dbReference type="SAM" id="SignalP"/>
    </source>
</evidence>
<dbReference type="GO" id="GO:0009536">
    <property type="term" value="C:plastid"/>
    <property type="evidence" value="ECO:0007669"/>
    <property type="project" value="UniProtKB-SubCell"/>
</dbReference>
<dbReference type="AlphaFoldDB" id="A0A9W7GLK8"/>
<evidence type="ECO:0000256" key="1">
    <source>
        <dbReference type="ARBA" id="ARBA00004474"/>
    </source>
</evidence>
<reference evidence="6" key="1">
    <citation type="journal article" date="2023" name="Commun. Biol.">
        <title>Genome analysis of Parmales, the sister group of diatoms, reveals the evolutionary specialization of diatoms from phago-mixotrophs to photoautotrophs.</title>
        <authorList>
            <person name="Ban H."/>
            <person name="Sato S."/>
            <person name="Yoshikawa S."/>
            <person name="Yamada K."/>
            <person name="Nakamura Y."/>
            <person name="Ichinomiya M."/>
            <person name="Sato N."/>
            <person name="Blanc-Mathieu R."/>
            <person name="Endo H."/>
            <person name="Kuwata A."/>
            <person name="Ogata H."/>
        </authorList>
    </citation>
    <scope>NUCLEOTIDE SEQUENCE [LARGE SCALE GENOMIC DNA]</scope>
</reference>